<feature type="signal peptide" evidence="1">
    <location>
        <begin position="1"/>
        <end position="16"/>
    </location>
</feature>
<evidence type="ECO:0000313" key="2">
    <source>
        <dbReference type="EMBL" id="GGC44761.1"/>
    </source>
</evidence>
<evidence type="ECO:0008006" key="4">
    <source>
        <dbReference type="Google" id="ProtNLM"/>
    </source>
</evidence>
<feature type="chain" id="PRO_5046258788" description="Penicillin-binding protein activator LpoB" evidence="1">
    <location>
        <begin position="17"/>
        <end position="166"/>
    </location>
</feature>
<accession>A0ABQ1MUU5</accession>
<comment type="caution">
    <text evidence="2">The sequence shown here is derived from an EMBL/GenBank/DDBJ whole genome shotgun (WGS) entry which is preliminary data.</text>
</comment>
<name>A0ABQ1MUU5_9BACT</name>
<dbReference type="Proteomes" id="UP000636010">
    <property type="component" value="Unassembled WGS sequence"/>
</dbReference>
<dbReference type="InterPro" id="IPR014094">
    <property type="entry name" value="LpoB"/>
</dbReference>
<evidence type="ECO:0000256" key="1">
    <source>
        <dbReference type="SAM" id="SignalP"/>
    </source>
</evidence>
<protein>
    <recommendedName>
        <fullName evidence="4">Penicillin-binding protein activator LpoB</fullName>
    </recommendedName>
</protein>
<dbReference type="RefSeq" id="WP_188465553.1">
    <property type="nucleotide sequence ID" value="NZ_BAABHU010000011.1"/>
</dbReference>
<gene>
    <name evidence="2" type="ORF">GCM10011506_32920</name>
</gene>
<organism evidence="2 3">
    <name type="scientific">Marivirga lumbricoides</name>
    <dbReference type="NCBI Taxonomy" id="1046115"/>
    <lineage>
        <taxon>Bacteria</taxon>
        <taxon>Pseudomonadati</taxon>
        <taxon>Bacteroidota</taxon>
        <taxon>Cytophagia</taxon>
        <taxon>Cytophagales</taxon>
        <taxon>Marivirgaceae</taxon>
        <taxon>Marivirga</taxon>
    </lineage>
</organism>
<keyword evidence="1" id="KW-0732">Signal</keyword>
<keyword evidence="3" id="KW-1185">Reference proteome</keyword>
<sequence length="166" mass="18979">MNSVKTLIILCFLALAACSPKSVLQTDNGQTIDLSGKWTRTDAEIVADQLYSKMLKSEWLKEFLSKNNYRPTVLVESFTNDFDESLVNDQLKSIFAGLLKDSRQFNLIKSDDTSIPYYLLKGKLFSEPFELNGESGINYRLNLYLVSTEGERVWKDDKAVKKFIKN</sequence>
<reference evidence="3" key="1">
    <citation type="journal article" date="2019" name="Int. J. Syst. Evol. Microbiol.">
        <title>The Global Catalogue of Microorganisms (GCM) 10K type strain sequencing project: providing services to taxonomists for standard genome sequencing and annotation.</title>
        <authorList>
            <consortium name="The Broad Institute Genomics Platform"/>
            <consortium name="The Broad Institute Genome Sequencing Center for Infectious Disease"/>
            <person name="Wu L."/>
            <person name="Ma J."/>
        </authorList>
    </citation>
    <scope>NUCLEOTIDE SEQUENCE [LARGE SCALE GENOMIC DNA]</scope>
    <source>
        <strain evidence="3">CGMCC 1.10832</strain>
    </source>
</reference>
<dbReference type="EMBL" id="BMEC01000011">
    <property type="protein sequence ID" value="GGC44761.1"/>
    <property type="molecule type" value="Genomic_DNA"/>
</dbReference>
<dbReference type="Pfam" id="PF13036">
    <property type="entry name" value="LpoB"/>
    <property type="match status" value="1"/>
</dbReference>
<evidence type="ECO:0000313" key="3">
    <source>
        <dbReference type="Proteomes" id="UP000636010"/>
    </source>
</evidence>
<dbReference type="PROSITE" id="PS51257">
    <property type="entry name" value="PROKAR_LIPOPROTEIN"/>
    <property type="match status" value="1"/>
</dbReference>
<proteinExistence type="predicted"/>